<proteinExistence type="predicted"/>
<name>A0A9Q9N2S8_RAOOR</name>
<accession>A0A9Q9N2S8</accession>
<evidence type="ECO:0000313" key="1">
    <source>
        <dbReference type="EMBL" id="UXE37137.1"/>
    </source>
</evidence>
<protein>
    <submittedName>
        <fullName evidence="1">Uncharacterized protein</fullName>
    </submittedName>
</protein>
<evidence type="ECO:0000313" key="2">
    <source>
        <dbReference type="Proteomes" id="UP001064206"/>
    </source>
</evidence>
<gene>
    <name evidence="1" type="ORF">N2J37_21810</name>
</gene>
<dbReference type="RefSeq" id="WP_233432081.1">
    <property type="nucleotide sequence ID" value="NZ_CP104450.1"/>
</dbReference>
<dbReference type="EMBL" id="CP104450">
    <property type="protein sequence ID" value="UXE37137.1"/>
    <property type="molecule type" value="Genomic_DNA"/>
</dbReference>
<sequence length="118" mass="13160">MVQISAPDLTVDEIEHARRLALAGKIEAFTQFVNSCRSVIKNYEPPVFKYTGENVVALSSCTEVSLRTAVSRPYYGYVKKAVKDEQPEDLFTVKGSNTNLQPLIEEVGRSYMVVENVA</sequence>
<dbReference type="Proteomes" id="UP001064206">
    <property type="component" value="Chromosome"/>
</dbReference>
<dbReference type="AlphaFoldDB" id="A0A9Q9N2S8"/>
<organism evidence="1 2">
    <name type="scientific">Raoultella ornithinolytica</name>
    <name type="common">Klebsiella ornithinolytica</name>
    <dbReference type="NCBI Taxonomy" id="54291"/>
    <lineage>
        <taxon>Bacteria</taxon>
        <taxon>Pseudomonadati</taxon>
        <taxon>Pseudomonadota</taxon>
        <taxon>Gammaproteobacteria</taxon>
        <taxon>Enterobacterales</taxon>
        <taxon>Enterobacteriaceae</taxon>
        <taxon>Klebsiella/Raoultella group</taxon>
        <taxon>Raoultella</taxon>
    </lineage>
</organism>
<reference evidence="1" key="1">
    <citation type="submission" date="2022-09" db="EMBL/GenBank/DDBJ databases">
        <title>Multidrug resistance Raoultella ornithinolytica Strain MQB_Silv_108.</title>
        <authorList>
            <person name="Quintela-Baluja M."/>
        </authorList>
    </citation>
    <scope>NUCLEOTIDE SEQUENCE</scope>
    <source>
        <strain evidence="1">MQB_Silv_108</strain>
    </source>
</reference>